<feature type="DNA-binding region" description="H-T-H motif" evidence="4">
    <location>
        <begin position="28"/>
        <end position="47"/>
    </location>
</feature>
<accession>A0A939PG63</accession>
<feature type="domain" description="HTH tetR-type" evidence="5">
    <location>
        <begin position="5"/>
        <end position="65"/>
    </location>
</feature>
<gene>
    <name evidence="6" type="ORF">J4573_31625</name>
</gene>
<evidence type="ECO:0000256" key="2">
    <source>
        <dbReference type="ARBA" id="ARBA00023125"/>
    </source>
</evidence>
<dbReference type="InterPro" id="IPR039536">
    <property type="entry name" value="TetR_C_Proteobacteria"/>
</dbReference>
<dbReference type="InterPro" id="IPR001647">
    <property type="entry name" value="HTH_TetR"/>
</dbReference>
<organism evidence="6 7">
    <name type="scientific">Actinomadura barringtoniae</name>
    <dbReference type="NCBI Taxonomy" id="1427535"/>
    <lineage>
        <taxon>Bacteria</taxon>
        <taxon>Bacillati</taxon>
        <taxon>Actinomycetota</taxon>
        <taxon>Actinomycetes</taxon>
        <taxon>Streptosporangiales</taxon>
        <taxon>Thermomonosporaceae</taxon>
        <taxon>Actinomadura</taxon>
    </lineage>
</organism>
<dbReference type="Pfam" id="PF14246">
    <property type="entry name" value="TetR_C_7"/>
    <property type="match status" value="1"/>
</dbReference>
<dbReference type="PROSITE" id="PS01081">
    <property type="entry name" value="HTH_TETR_1"/>
    <property type="match status" value="1"/>
</dbReference>
<name>A0A939PG63_9ACTN</name>
<dbReference type="FunFam" id="1.10.10.60:FF:000141">
    <property type="entry name" value="TetR family transcriptional regulator"/>
    <property type="match status" value="1"/>
</dbReference>
<evidence type="ECO:0000259" key="5">
    <source>
        <dbReference type="PROSITE" id="PS50977"/>
    </source>
</evidence>
<dbReference type="GO" id="GO:0003700">
    <property type="term" value="F:DNA-binding transcription factor activity"/>
    <property type="evidence" value="ECO:0007669"/>
    <property type="project" value="TreeGrafter"/>
</dbReference>
<dbReference type="InterPro" id="IPR050109">
    <property type="entry name" value="HTH-type_TetR-like_transc_reg"/>
</dbReference>
<dbReference type="GO" id="GO:0045892">
    <property type="term" value="P:negative regulation of DNA-templated transcription"/>
    <property type="evidence" value="ECO:0007669"/>
    <property type="project" value="UniProtKB-ARBA"/>
</dbReference>
<reference evidence="6" key="1">
    <citation type="submission" date="2021-03" db="EMBL/GenBank/DDBJ databases">
        <authorList>
            <person name="Kanchanasin P."/>
            <person name="Saeng-In P."/>
            <person name="Phongsopitanun W."/>
            <person name="Yuki M."/>
            <person name="Kudo T."/>
            <person name="Ohkuma M."/>
            <person name="Tanasupawat S."/>
        </authorList>
    </citation>
    <scope>NUCLEOTIDE SEQUENCE</scope>
    <source>
        <strain evidence="6">GKU 128</strain>
    </source>
</reference>
<dbReference type="InterPro" id="IPR023772">
    <property type="entry name" value="DNA-bd_HTH_TetR-type_CS"/>
</dbReference>
<dbReference type="PANTHER" id="PTHR30055">
    <property type="entry name" value="HTH-TYPE TRANSCRIPTIONAL REGULATOR RUTR"/>
    <property type="match status" value="1"/>
</dbReference>
<evidence type="ECO:0000313" key="7">
    <source>
        <dbReference type="Proteomes" id="UP000669179"/>
    </source>
</evidence>
<dbReference type="GO" id="GO:0000976">
    <property type="term" value="F:transcription cis-regulatory region binding"/>
    <property type="evidence" value="ECO:0007669"/>
    <property type="project" value="TreeGrafter"/>
</dbReference>
<dbReference type="Gene3D" id="1.10.357.10">
    <property type="entry name" value="Tetracycline Repressor, domain 2"/>
    <property type="match status" value="1"/>
</dbReference>
<keyword evidence="7" id="KW-1185">Reference proteome</keyword>
<keyword evidence="3" id="KW-0804">Transcription</keyword>
<dbReference type="InterPro" id="IPR036271">
    <property type="entry name" value="Tet_transcr_reg_TetR-rel_C_sf"/>
</dbReference>
<sequence>MSASERKRAAITEAAIGEFVERGYAGASVDAIAARARVSKPTVYSHFGNKERLFLTVIGGYLRDGYTDLGPLADRIAEAPDPRAALIDFLGSWVEVVLREDVMTLRRLVIGEIDRFPQLGQVWAQVNATNDEALVRAFAALHKKGALDVPRPRQAVRQLTAMTVDAAQLIRTFRPAYEFDEGELEELVSSGVDVFLTAYARG</sequence>
<dbReference type="Proteomes" id="UP000669179">
    <property type="component" value="Unassembled WGS sequence"/>
</dbReference>
<keyword evidence="2 4" id="KW-0238">DNA-binding</keyword>
<dbReference type="EMBL" id="JAGEOJ010000014">
    <property type="protein sequence ID" value="MBO2451678.1"/>
    <property type="molecule type" value="Genomic_DNA"/>
</dbReference>
<dbReference type="RefSeq" id="WP_208259589.1">
    <property type="nucleotide sequence ID" value="NZ_JAGEOJ010000014.1"/>
</dbReference>
<dbReference type="Pfam" id="PF00440">
    <property type="entry name" value="TetR_N"/>
    <property type="match status" value="1"/>
</dbReference>
<evidence type="ECO:0000256" key="4">
    <source>
        <dbReference type="PROSITE-ProRule" id="PRU00335"/>
    </source>
</evidence>
<evidence type="ECO:0000256" key="1">
    <source>
        <dbReference type="ARBA" id="ARBA00023015"/>
    </source>
</evidence>
<protein>
    <submittedName>
        <fullName evidence="6">TetR/AcrR family transcriptional regulator</fullName>
    </submittedName>
</protein>
<dbReference type="SUPFAM" id="SSF48498">
    <property type="entry name" value="Tetracyclin repressor-like, C-terminal domain"/>
    <property type="match status" value="1"/>
</dbReference>
<evidence type="ECO:0000256" key="3">
    <source>
        <dbReference type="ARBA" id="ARBA00023163"/>
    </source>
</evidence>
<dbReference type="SUPFAM" id="SSF46689">
    <property type="entry name" value="Homeodomain-like"/>
    <property type="match status" value="1"/>
</dbReference>
<dbReference type="PROSITE" id="PS50977">
    <property type="entry name" value="HTH_TETR_2"/>
    <property type="match status" value="1"/>
</dbReference>
<comment type="caution">
    <text evidence="6">The sequence shown here is derived from an EMBL/GenBank/DDBJ whole genome shotgun (WGS) entry which is preliminary data.</text>
</comment>
<evidence type="ECO:0000313" key="6">
    <source>
        <dbReference type="EMBL" id="MBO2451678.1"/>
    </source>
</evidence>
<dbReference type="PRINTS" id="PR00455">
    <property type="entry name" value="HTHTETR"/>
</dbReference>
<keyword evidence="1" id="KW-0805">Transcription regulation</keyword>
<dbReference type="AlphaFoldDB" id="A0A939PG63"/>
<dbReference type="InterPro" id="IPR009057">
    <property type="entry name" value="Homeodomain-like_sf"/>
</dbReference>
<proteinExistence type="predicted"/>
<dbReference type="PANTHER" id="PTHR30055:SF224">
    <property type="entry name" value="TRANSCRIPTIONAL REGULATOR TETR FAMILY"/>
    <property type="match status" value="1"/>
</dbReference>